<evidence type="ECO:0000256" key="3">
    <source>
        <dbReference type="ARBA" id="ARBA00022692"/>
    </source>
</evidence>
<evidence type="ECO:0000259" key="7">
    <source>
        <dbReference type="Pfam" id="PF00892"/>
    </source>
</evidence>
<evidence type="ECO:0000256" key="4">
    <source>
        <dbReference type="ARBA" id="ARBA00022989"/>
    </source>
</evidence>
<comment type="subcellular location">
    <subcellularLocation>
        <location evidence="1">Cell membrane</location>
        <topology evidence="1">Multi-pass membrane protein</topology>
    </subcellularLocation>
</comment>
<dbReference type="SUPFAM" id="SSF103481">
    <property type="entry name" value="Multidrug resistance efflux transporter EmrE"/>
    <property type="match status" value="2"/>
</dbReference>
<feature type="domain" description="EamA" evidence="7">
    <location>
        <begin position="16"/>
        <end position="145"/>
    </location>
</feature>
<feature type="transmembrane region" description="Helical" evidence="6">
    <location>
        <begin position="184"/>
        <end position="202"/>
    </location>
</feature>
<dbReference type="OrthoDB" id="8810236at2"/>
<evidence type="ECO:0000313" key="9">
    <source>
        <dbReference type="Proteomes" id="UP000316798"/>
    </source>
</evidence>
<keyword evidence="9" id="KW-1185">Reference proteome</keyword>
<dbReference type="InterPro" id="IPR000620">
    <property type="entry name" value="EamA_dom"/>
</dbReference>
<feature type="transmembrane region" description="Helical" evidence="6">
    <location>
        <begin position="279"/>
        <end position="296"/>
    </location>
</feature>
<evidence type="ECO:0000256" key="2">
    <source>
        <dbReference type="ARBA" id="ARBA00022475"/>
    </source>
</evidence>
<dbReference type="EMBL" id="CP035503">
    <property type="protein sequence ID" value="QDL38167.1"/>
    <property type="molecule type" value="Genomic_DNA"/>
</dbReference>
<dbReference type="InterPro" id="IPR050638">
    <property type="entry name" value="AA-Vitamin_Transporters"/>
</dbReference>
<feature type="transmembrane region" description="Helical" evidence="6">
    <location>
        <begin position="161"/>
        <end position="177"/>
    </location>
</feature>
<dbReference type="Proteomes" id="UP000316798">
    <property type="component" value="Chromosome"/>
</dbReference>
<keyword evidence="5 6" id="KW-0472">Membrane</keyword>
<evidence type="ECO:0000313" key="8">
    <source>
        <dbReference type="EMBL" id="QDL38167.1"/>
    </source>
</evidence>
<evidence type="ECO:0000256" key="1">
    <source>
        <dbReference type="ARBA" id="ARBA00004651"/>
    </source>
</evidence>
<feature type="transmembrane region" description="Helical" evidence="6">
    <location>
        <begin position="222"/>
        <end position="242"/>
    </location>
</feature>
<proteinExistence type="predicted"/>
<evidence type="ECO:0000256" key="6">
    <source>
        <dbReference type="SAM" id="Phobius"/>
    </source>
</evidence>
<feature type="transmembrane region" description="Helical" evidence="6">
    <location>
        <begin position="254"/>
        <end position="273"/>
    </location>
</feature>
<dbReference type="PANTHER" id="PTHR32322:SF18">
    <property type="entry name" value="S-ADENOSYLMETHIONINE_S-ADENOSYLHOMOCYSTEINE TRANSPORTER"/>
    <property type="match status" value="1"/>
</dbReference>
<accession>A0A515DCP2</accession>
<keyword evidence="4 6" id="KW-1133">Transmembrane helix</keyword>
<feature type="transmembrane region" description="Helical" evidence="6">
    <location>
        <begin position="131"/>
        <end position="149"/>
    </location>
</feature>
<dbReference type="GO" id="GO:0005886">
    <property type="term" value="C:plasma membrane"/>
    <property type="evidence" value="ECO:0007669"/>
    <property type="project" value="UniProtKB-SubCell"/>
</dbReference>
<feature type="transmembrane region" description="Helical" evidence="6">
    <location>
        <begin position="103"/>
        <end position="122"/>
    </location>
</feature>
<dbReference type="AlphaFoldDB" id="A0A515DCP2"/>
<feature type="transmembrane region" description="Helical" evidence="6">
    <location>
        <begin position="40"/>
        <end position="60"/>
    </location>
</feature>
<dbReference type="PANTHER" id="PTHR32322">
    <property type="entry name" value="INNER MEMBRANE TRANSPORTER"/>
    <property type="match status" value="1"/>
</dbReference>
<feature type="transmembrane region" description="Helical" evidence="6">
    <location>
        <begin position="12"/>
        <end position="34"/>
    </location>
</feature>
<organism evidence="8 9">
    <name type="scientific">Rhodoferax sediminis</name>
    <dbReference type="NCBI Taxonomy" id="2509614"/>
    <lineage>
        <taxon>Bacteria</taxon>
        <taxon>Pseudomonadati</taxon>
        <taxon>Pseudomonadota</taxon>
        <taxon>Betaproteobacteria</taxon>
        <taxon>Burkholderiales</taxon>
        <taxon>Comamonadaceae</taxon>
        <taxon>Rhodoferax</taxon>
    </lineage>
</organism>
<protein>
    <submittedName>
        <fullName evidence="8">DMT family transporter</fullName>
    </submittedName>
</protein>
<dbReference type="InterPro" id="IPR037185">
    <property type="entry name" value="EmrE-like"/>
</dbReference>
<dbReference type="RefSeq" id="WP_142819588.1">
    <property type="nucleotide sequence ID" value="NZ_CP035503.1"/>
</dbReference>
<evidence type="ECO:0000256" key="5">
    <source>
        <dbReference type="ARBA" id="ARBA00023136"/>
    </source>
</evidence>
<feature type="transmembrane region" description="Helical" evidence="6">
    <location>
        <begin position="72"/>
        <end position="91"/>
    </location>
</feature>
<gene>
    <name evidence="8" type="ORF">EUB48_13360</name>
</gene>
<keyword evidence="2" id="KW-1003">Cell membrane</keyword>
<sequence>MPSTKQKQSAAVQGALIGAMAVWGLNVTAVKLLTASFEPTTLATLRMIVACAALTVIVLWKRCGVPALTWRQFGAVIVCAVLMVYANQILFAEGLLRSTATNGALIMALSPLVSALLAALAFRERLTPQRVCGVVLGFAGVAAVVLSHPGAGLSSAGSGDLMLIGAVVSFAAGGAIVQRLARQLHPLSISWAIYLIGTLLLAGHDALGSTPFNAASLFPGWWPWALVLFSGILATAVCNLIWNRAIAAIGVARTAIFLYWVPVFGVAFAALLLGETLTLWHLAGFAAVMAGTYLGMRQPAPLSIVAP</sequence>
<keyword evidence="3 6" id="KW-0812">Transmembrane</keyword>
<dbReference type="KEGG" id="rhf:EUB48_13360"/>
<dbReference type="Pfam" id="PF00892">
    <property type="entry name" value="EamA"/>
    <property type="match status" value="2"/>
</dbReference>
<reference evidence="8 9" key="1">
    <citation type="submission" date="2019-01" db="EMBL/GenBank/DDBJ databases">
        <title>Genomic insights into a novel species Rhodoferax sp.</title>
        <authorList>
            <person name="Jin L."/>
        </authorList>
    </citation>
    <scope>NUCLEOTIDE SEQUENCE [LARGE SCALE GENOMIC DNA]</scope>
    <source>
        <strain evidence="8 9">CHu59-6-5</strain>
    </source>
</reference>
<feature type="domain" description="EamA" evidence="7">
    <location>
        <begin position="158"/>
        <end position="294"/>
    </location>
</feature>
<name>A0A515DCP2_9BURK</name>